<evidence type="ECO:0000259" key="2">
    <source>
        <dbReference type="PROSITE" id="PS50181"/>
    </source>
</evidence>
<dbReference type="Pfam" id="PF12937">
    <property type="entry name" value="F-box-like"/>
    <property type="match status" value="1"/>
</dbReference>
<dbReference type="EMBL" id="CP138582">
    <property type="protein sequence ID" value="WPG99601.1"/>
    <property type="molecule type" value="Genomic_DNA"/>
</dbReference>
<dbReference type="Gene3D" id="1.20.1280.50">
    <property type="match status" value="1"/>
</dbReference>
<reference evidence="3 4" key="1">
    <citation type="submission" date="2023-11" db="EMBL/GenBank/DDBJ databases">
        <title>An acidophilic fungus is an integral part of prey digestion in a carnivorous sundew plant.</title>
        <authorList>
            <person name="Tsai I.J."/>
        </authorList>
    </citation>
    <scope>NUCLEOTIDE SEQUENCE [LARGE SCALE GENOMIC DNA]</scope>
    <source>
        <strain evidence="3">169a</strain>
    </source>
</reference>
<dbReference type="CDD" id="cd09917">
    <property type="entry name" value="F-box_SF"/>
    <property type="match status" value="1"/>
</dbReference>
<evidence type="ECO:0000256" key="1">
    <source>
        <dbReference type="SAM" id="MobiDB-lite"/>
    </source>
</evidence>
<dbReference type="InterPro" id="IPR001810">
    <property type="entry name" value="F-box_dom"/>
</dbReference>
<dbReference type="Proteomes" id="UP001303373">
    <property type="component" value="Chromosome 3"/>
</dbReference>
<dbReference type="InterPro" id="IPR015943">
    <property type="entry name" value="WD40/YVTN_repeat-like_dom_sf"/>
</dbReference>
<evidence type="ECO:0000313" key="4">
    <source>
        <dbReference type="Proteomes" id="UP001303373"/>
    </source>
</evidence>
<dbReference type="SUPFAM" id="SSF82171">
    <property type="entry name" value="DPP6 N-terminal domain-like"/>
    <property type="match status" value="1"/>
</dbReference>
<dbReference type="Gene3D" id="2.130.10.10">
    <property type="entry name" value="YVTN repeat-like/Quinoprotein amine dehydrogenase"/>
    <property type="match status" value="1"/>
</dbReference>
<organism evidence="3 4">
    <name type="scientific">Acrodontium crateriforme</name>
    <dbReference type="NCBI Taxonomy" id="150365"/>
    <lineage>
        <taxon>Eukaryota</taxon>
        <taxon>Fungi</taxon>
        <taxon>Dikarya</taxon>
        <taxon>Ascomycota</taxon>
        <taxon>Pezizomycotina</taxon>
        <taxon>Dothideomycetes</taxon>
        <taxon>Dothideomycetidae</taxon>
        <taxon>Mycosphaerellales</taxon>
        <taxon>Teratosphaeriaceae</taxon>
        <taxon>Acrodontium</taxon>
    </lineage>
</organism>
<dbReference type="SUPFAM" id="SSF81383">
    <property type="entry name" value="F-box domain"/>
    <property type="match status" value="1"/>
</dbReference>
<accession>A0AAQ3M252</accession>
<keyword evidence="3" id="KW-0675">Receptor</keyword>
<keyword evidence="4" id="KW-1185">Reference proteome</keyword>
<protein>
    <submittedName>
        <fullName evidence="3">Ubiquitination Target receptor</fullName>
    </submittedName>
</protein>
<dbReference type="PROSITE" id="PS50181">
    <property type="entry name" value="FBOX"/>
    <property type="match status" value="1"/>
</dbReference>
<proteinExistence type="predicted"/>
<dbReference type="InterPro" id="IPR036047">
    <property type="entry name" value="F-box-like_dom_sf"/>
</dbReference>
<sequence>MSNSLERVSTVNQTSLGATRLPLELQQQVFSYLDTSSFYAACRVCKWWRFASLDAVTLTKQLKKLPILPPVNAARTNPLQLQKLFYEAAHTLMVDLRLKRQEDKEGAVDKTLRSQPKATATADGSRTVTISDRTITLFDTSSDKPVALAQRTLNDLKETVGSGPWLKLAPTSGYHVALSSKGTLLAIAQERTIQIYDLTAESDSFTVNEYIPSASGHFIEGLDFEHDDFMLRVRLSSKGTVLYLGTPNNEVDREACLGFWKSKKGLQHTYLDSSSLAPSTAAGGDNTTRITGLQLLKPFGEGFLLAGQHHGGGESSYYILAHIIHSTPHNTQAVTAEPSSIKIVAKLESFLSAWRYSLQGQHERGLGLWENMPSAHEHAPRFALRPDGRALILAEREKKRIRPYGLTQLFVYRVPGPARIQKILKSERRSVKETFLEKMEKMPSMESHETPYSVGRIPYCLTTVAGDVTNLKFETIRQNEDRMADGCGVESSMLSAMTSESTKRWIFADL</sequence>
<evidence type="ECO:0000313" key="3">
    <source>
        <dbReference type="EMBL" id="WPG99601.1"/>
    </source>
</evidence>
<feature type="compositionally biased region" description="Polar residues" evidence="1">
    <location>
        <begin position="113"/>
        <end position="125"/>
    </location>
</feature>
<gene>
    <name evidence="3" type="ORF">R9X50_00241900</name>
</gene>
<feature type="region of interest" description="Disordered" evidence="1">
    <location>
        <begin position="105"/>
        <end position="125"/>
    </location>
</feature>
<dbReference type="AlphaFoldDB" id="A0AAQ3M252"/>
<name>A0AAQ3M252_9PEZI</name>
<feature type="domain" description="F-box" evidence="2">
    <location>
        <begin position="15"/>
        <end position="65"/>
    </location>
</feature>